<reference evidence="4" key="1">
    <citation type="submission" date="2006-10" db="EMBL/GenBank/DDBJ databases">
        <authorList>
            <person name="Amadeo P."/>
            <person name="Zhao Q."/>
            <person name="Wortman J."/>
            <person name="Fraser-Liggett C."/>
            <person name="Carlton J."/>
        </authorList>
    </citation>
    <scope>NUCLEOTIDE SEQUENCE</scope>
    <source>
        <strain evidence="4">G3</strain>
    </source>
</reference>
<protein>
    <submittedName>
        <fullName evidence="4">Uncharacterized protein</fullName>
    </submittedName>
</protein>
<gene>
    <name evidence="4" type="ORF">TVAG_250520</name>
</gene>
<dbReference type="RefSeq" id="XP_001316515.1">
    <property type="nucleotide sequence ID" value="XM_001316480.1"/>
</dbReference>
<accession>A2ESQ1</accession>
<dbReference type="VEuPathDB" id="TrichDB:TVAGG3_0826200"/>
<feature type="chain" id="PRO_5002643446" evidence="3">
    <location>
        <begin position="19"/>
        <end position="550"/>
    </location>
</feature>
<evidence type="ECO:0000313" key="5">
    <source>
        <dbReference type="Proteomes" id="UP000001542"/>
    </source>
</evidence>
<keyword evidence="2" id="KW-1133">Transmembrane helix</keyword>
<dbReference type="InParanoid" id="A2ESQ1"/>
<dbReference type="VEuPathDB" id="TrichDB:TVAG_250520"/>
<dbReference type="AlphaFoldDB" id="A2ESQ1"/>
<reference evidence="4" key="2">
    <citation type="journal article" date="2007" name="Science">
        <title>Draft genome sequence of the sexually transmitted pathogen Trichomonas vaginalis.</title>
        <authorList>
            <person name="Carlton J.M."/>
            <person name="Hirt R.P."/>
            <person name="Silva J.C."/>
            <person name="Delcher A.L."/>
            <person name="Schatz M."/>
            <person name="Zhao Q."/>
            <person name="Wortman J.R."/>
            <person name="Bidwell S.L."/>
            <person name="Alsmark U.C.M."/>
            <person name="Besteiro S."/>
            <person name="Sicheritz-Ponten T."/>
            <person name="Noel C.J."/>
            <person name="Dacks J.B."/>
            <person name="Foster P.G."/>
            <person name="Simillion C."/>
            <person name="Van de Peer Y."/>
            <person name="Miranda-Saavedra D."/>
            <person name="Barton G.J."/>
            <person name="Westrop G.D."/>
            <person name="Mueller S."/>
            <person name="Dessi D."/>
            <person name="Fiori P.L."/>
            <person name="Ren Q."/>
            <person name="Paulsen I."/>
            <person name="Zhang H."/>
            <person name="Bastida-Corcuera F.D."/>
            <person name="Simoes-Barbosa A."/>
            <person name="Brown M.T."/>
            <person name="Hayes R.D."/>
            <person name="Mukherjee M."/>
            <person name="Okumura C.Y."/>
            <person name="Schneider R."/>
            <person name="Smith A.J."/>
            <person name="Vanacova S."/>
            <person name="Villalvazo M."/>
            <person name="Haas B.J."/>
            <person name="Pertea M."/>
            <person name="Feldblyum T.V."/>
            <person name="Utterback T.R."/>
            <person name="Shu C.L."/>
            <person name="Osoegawa K."/>
            <person name="de Jong P.J."/>
            <person name="Hrdy I."/>
            <person name="Horvathova L."/>
            <person name="Zubacova Z."/>
            <person name="Dolezal P."/>
            <person name="Malik S.B."/>
            <person name="Logsdon J.M. Jr."/>
            <person name="Henze K."/>
            <person name="Gupta A."/>
            <person name="Wang C.C."/>
            <person name="Dunne R.L."/>
            <person name="Upcroft J.A."/>
            <person name="Upcroft P."/>
            <person name="White O."/>
            <person name="Salzberg S.L."/>
            <person name="Tang P."/>
            <person name="Chiu C.-H."/>
            <person name="Lee Y.-S."/>
            <person name="Embley T.M."/>
            <person name="Coombs G.H."/>
            <person name="Mottram J.C."/>
            <person name="Tachezy J."/>
            <person name="Fraser-Liggett C.M."/>
            <person name="Johnson P.J."/>
        </authorList>
    </citation>
    <scope>NUCLEOTIDE SEQUENCE [LARGE SCALE GENOMIC DNA]</scope>
    <source>
        <strain evidence="4">G3</strain>
    </source>
</reference>
<proteinExistence type="predicted"/>
<feature type="signal peptide" evidence="3">
    <location>
        <begin position="1"/>
        <end position="18"/>
    </location>
</feature>
<name>A2ESQ1_TRIV3</name>
<keyword evidence="3" id="KW-0732">Signal</keyword>
<feature type="region of interest" description="Disordered" evidence="1">
    <location>
        <begin position="490"/>
        <end position="550"/>
    </location>
</feature>
<keyword evidence="2" id="KW-0472">Membrane</keyword>
<feature type="compositionally biased region" description="Basic and acidic residues" evidence="1">
    <location>
        <begin position="541"/>
        <end position="550"/>
    </location>
</feature>
<sequence length="550" mass="61902">MFGLFILLVSSINVNVPGYYTTEVYNTGSTIDFNLTFFKNYNYYIAFCKYPDSLTINDHQLTSRIYKIENLGASLNISVSSPSTLSFGVFQVPSKVYSLEFLILPPETSSYSIVNKNLGEENYYLLILNDNLIDIKISQEVNDTNIIQYSVSGDLHDSKDNNSSIPKTKIIAIKYTHIFHRVSNTTYLISTNANNNTFYGFDSRYHSLLFNESIKVEEIPDNDVVTIVYGHHHYSLSSENPLTIKIPNGTALVFTRSLYVTGVAKTYGESLNILGSSNITAIQFAIKGSLTLATYKSNADCDFIVYNVSNVYCYNYIVISGSMKYKINISNSMHYYCVFSAFTTGKSIISPDHDFVHQSINTNGKMNYYDTSSTMKVYEPVITRVANSYHENDIVTIKNSAASTDENYVIDGNVSYNAFYEIDGYLVNKLNDYTYGVMNKPNYEVIFGGVLLAVGFIIFVGIVFFTNPKRKSKIADSSLDVALLNPDLDEKNGNSKPIRKPSQKNQKLNSKPKENVSKQTKQNNPYSPSSTIQHIYSAPPSKEDYDNPYD</sequence>
<feature type="transmembrane region" description="Helical" evidence="2">
    <location>
        <begin position="445"/>
        <end position="465"/>
    </location>
</feature>
<evidence type="ECO:0000256" key="3">
    <source>
        <dbReference type="SAM" id="SignalP"/>
    </source>
</evidence>
<evidence type="ECO:0000313" key="4">
    <source>
        <dbReference type="EMBL" id="EAY04292.1"/>
    </source>
</evidence>
<evidence type="ECO:0000256" key="1">
    <source>
        <dbReference type="SAM" id="MobiDB-lite"/>
    </source>
</evidence>
<dbReference type="EMBL" id="DS113479">
    <property type="protein sequence ID" value="EAY04292.1"/>
    <property type="molecule type" value="Genomic_DNA"/>
</dbReference>
<keyword evidence="2" id="KW-0812">Transmembrane</keyword>
<dbReference type="KEGG" id="tva:4762156"/>
<evidence type="ECO:0000256" key="2">
    <source>
        <dbReference type="SAM" id="Phobius"/>
    </source>
</evidence>
<keyword evidence="5" id="KW-1185">Reference proteome</keyword>
<organism evidence="4 5">
    <name type="scientific">Trichomonas vaginalis (strain ATCC PRA-98 / G3)</name>
    <dbReference type="NCBI Taxonomy" id="412133"/>
    <lineage>
        <taxon>Eukaryota</taxon>
        <taxon>Metamonada</taxon>
        <taxon>Parabasalia</taxon>
        <taxon>Trichomonadida</taxon>
        <taxon>Trichomonadidae</taxon>
        <taxon>Trichomonas</taxon>
    </lineage>
</organism>
<dbReference type="Proteomes" id="UP000001542">
    <property type="component" value="Unassembled WGS sequence"/>
</dbReference>
<feature type="compositionally biased region" description="Polar residues" evidence="1">
    <location>
        <begin position="517"/>
        <end position="534"/>
    </location>
</feature>